<dbReference type="InterPro" id="IPR028203">
    <property type="entry name" value="PSII_CF48-like_dom"/>
</dbReference>
<feature type="domain" description="Photosynthesis system II assembly factor Ycf48/Hcf136-like" evidence="3">
    <location>
        <begin position="257"/>
        <end position="303"/>
    </location>
</feature>
<evidence type="ECO:0000259" key="3">
    <source>
        <dbReference type="Pfam" id="PF14870"/>
    </source>
</evidence>
<keyword evidence="5" id="KW-1185">Reference proteome</keyword>
<keyword evidence="2" id="KW-0604">Photosystem II</keyword>
<accession>A0A0D0FAP1</accession>
<dbReference type="GO" id="GO:0009523">
    <property type="term" value="C:photosystem II"/>
    <property type="evidence" value="ECO:0007669"/>
    <property type="project" value="UniProtKB-KW"/>
</dbReference>
<comment type="caution">
    <text evidence="4">The sequence shown here is derived from an EMBL/GenBank/DDBJ whole genome shotgun (WGS) entry which is preliminary data.</text>
</comment>
<evidence type="ECO:0000256" key="1">
    <source>
        <dbReference type="ARBA" id="ARBA00022531"/>
    </source>
</evidence>
<proteinExistence type="predicted"/>
<dbReference type="Gene3D" id="2.130.10.10">
    <property type="entry name" value="YVTN repeat-like/Quinoprotein amine dehydrogenase"/>
    <property type="match status" value="1"/>
</dbReference>
<reference evidence="4 5" key="1">
    <citation type="submission" date="2015-01" db="EMBL/GenBank/DDBJ databases">
        <title>Draft genome sequence of Pedobacter sp. NL19 isolated from sludge of an effluent treatment pond in an abandoned uranium mine.</title>
        <authorList>
            <person name="Santos T."/>
            <person name="Caetano T."/>
            <person name="Covas C."/>
            <person name="Cruz A."/>
            <person name="Mendo S."/>
        </authorList>
    </citation>
    <scope>NUCLEOTIDE SEQUENCE [LARGE SCALE GENOMIC DNA]</scope>
    <source>
        <strain evidence="4 5">NL19</strain>
    </source>
</reference>
<dbReference type="Pfam" id="PF14870">
    <property type="entry name" value="PSII_BNR"/>
    <property type="match status" value="1"/>
</dbReference>
<evidence type="ECO:0000256" key="2">
    <source>
        <dbReference type="ARBA" id="ARBA00023276"/>
    </source>
</evidence>
<sequence length="382" mass="42267">MDASYDGSPLAYDEKSNGPYDTFRLYSQVKSGGNMIIKGSWLPYPNVENPTIKLYFSAHCNAKDMTSGTCKAMDSVVLSARVRKPWKSVYYGSQNGYNVLQDLQFIDEYNGIAVGEGSGVIRTADGGKTWLKGEPVRVDNSAYIISFSSRDTALVNIVNNYAYFTYDGGKTFFQANNWTPPFIGHQSSSSYYLQSRNTIYSVGLQGNIAKTVDGGQTWNKSGSFNIQNRLYDLTHIGSDTLFTCGAVGFIARTTDAGRTWKQLPVQINNNLNKIYFINSSTGFVAGQNGMLMRTTDGGEHWEKITSGAGFPIIAIRFFEKGHGFLVSSGGEISESRDNGVSWTQIMRSNYGVYDLRKAVIKDETTIYGLQQSSILTYDLLKP</sequence>
<dbReference type="GO" id="GO:0015979">
    <property type="term" value="P:photosynthesis"/>
    <property type="evidence" value="ECO:0007669"/>
    <property type="project" value="UniProtKB-KW"/>
</dbReference>
<evidence type="ECO:0000313" key="5">
    <source>
        <dbReference type="Proteomes" id="UP000032049"/>
    </source>
</evidence>
<organism evidence="4 5">
    <name type="scientific">Pedobacter lusitanus</name>
    <dbReference type="NCBI Taxonomy" id="1503925"/>
    <lineage>
        <taxon>Bacteria</taxon>
        <taxon>Pseudomonadati</taxon>
        <taxon>Bacteroidota</taxon>
        <taxon>Sphingobacteriia</taxon>
        <taxon>Sphingobacteriales</taxon>
        <taxon>Sphingobacteriaceae</taxon>
        <taxon>Pedobacter</taxon>
    </lineage>
</organism>
<keyword evidence="1" id="KW-0602">Photosynthesis</keyword>
<dbReference type="RefSeq" id="WP_041877454.1">
    <property type="nucleotide sequence ID" value="NZ_JXRA01000005.1"/>
</dbReference>
<dbReference type="AlphaFoldDB" id="A0A0D0FAP1"/>
<evidence type="ECO:0000313" key="4">
    <source>
        <dbReference type="EMBL" id="KIO78883.1"/>
    </source>
</evidence>
<dbReference type="Proteomes" id="UP000032049">
    <property type="component" value="Unassembled WGS sequence"/>
</dbReference>
<dbReference type="PANTHER" id="PTHR47199">
    <property type="entry name" value="PHOTOSYSTEM II STABILITY/ASSEMBLY FACTOR HCF136, CHLOROPLASTIC"/>
    <property type="match status" value="1"/>
</dbReference>
<dbReference type="PANTHER" id="PTHR47199:SF2">
    <property type="entry name" value="PHOTOSYSTEM II STABILITY_ASSEMBLY FACTOR HCF136, CHLOROPLASTIC"/>
    <property type="match status" value="1"/>
</dbReference>
<dbReference type="EMBL" id="JXRA01000005">
    <property type="protein sequence ID" value="KIO78883.1"/>
    <property type="molecule type" value="Genomic_DNA"/>
</dbReference>
<dbReference type="InterPro" id="IPR015943">
    <property type="entry name" value="WD40/YVTN_repeat-like_dom_sf"/>
</dbReference>
<dbReference type="OrthoDB" id="9757809at2"/>
<dbReference type="SUPFAM" id="SSF110296">
    <property type="entry name" value="Oligoxyloglucan reducing end-specific cellobiohydrolase"/>
    <property type="match status" value="1"/>
</dbReference>
<protein>
    <recommendedName>
        <fullName evidence="3">Photosynthesis system II assembly factor Ycf48/Hcf136-like domain-containing protein</fullName>
    </recommendedName>
</protein>
<gene>
    <name evidence="4" type="ORF">TH53_00775</name>
</gene>
<name>A0A0D0FAP1_9SPHI</name>